<feature type="transmembrane region" description="Helical" evidence="1">
    <location>
        <begin position="12"/>
        <end position="27"/>
    </location>
</feature>
<keyword evidence="1" id="KW-1133">Transmembrane helix</keyword>
<feature type="non-terminal residue" evidence="2">
    <location>
        <position position="62"/>
    </location>
</feature>
<proteinExistence type="predicted"/>
<dbReference type="AlphaFoldDB" id="A0A382I1H2"/>
<keyword evidence="1" id="KW-0812">Transmembrane</keyword>
<keyword evidence="1" id="KW-0472">Membrane</keyword>
<reference evidence="2" key="1">
    <citation type="submission" date="2018-05" db="EMBL/GenBank/DDBJ databases">
        <authorList>
            <person name="Lanie J.A."/>
            <person name="Ng W.-L."/>
            <person name="Kazmierczak K.M."/>
            <person name="Andrzejewski T.M."/>
            <person name="Davidsen T.M."/>
            <person name="Wayne K.J."/>
            <person name="Tettelin H."/>
            <person name="Glass J.I."/>
            <person name="Rusch D."/>
            <person name="Podicherti R."/>
            <person name="Tsui H.-C.T."/>
            <person name="Winkler M.E."/>
        </authorList>
    </citation>
    <scope>NUCLEOTIDE SEQUENCE</scope>
</reference>
<name>A0A382I1H2_9ZZZZ</name>
<feature type="transmembrane region" description="Helical" evidence="1">
    <location>
        <begin position="39"/>
        <end position="57"/>
    </location>
</feature>
<accession>A0A382I1H2</accession>
<dbReference type="EMBL" id="UINC01064160">
    <property type="protein sequence ID" value="SVB92551.1"/>
    <property type="molecule type" value="Genomic_DNA"/>
</dbReference>
<protein>
    <submittedName>
        <fullName evidence="2">Uncharacterized protein</fullName>
    </submittedName>
</protein>
<gene>
    <name evidence="2" type="ORF">METZ01_LOCUS245405</name>
</gene>
<organism evidence="2">
    <name type="scientific">marine metagenome</name>
    <dbReference type="NCBI Taxonomy" id="408172"/>
    <lineage>
        <taxon>unclassified sequences</taxon>
        <taxon>metagenomes</taxon>
        <taxon>ecological metagenomes</taxon>
    </lineage>
</organism>
<sequence length="62" mass="7510">MGQVKEQFNFQLKVALIIPLVLSLYFIKDVKEFHFVELFASYGWWCIFPFVILYWFGSHFID</sequence>
<evidence type="ECO:0000313" key="2">
    <source>
        <dbReference type="EMBL" id="SVB92551.1"/>
    </source>
</evidence>
<evidence type="ECO:0000256" key="1">
    <source>
        <dbReference type="SAM" id="Phobius"/>
    </source>
</evidence>